<accession>A0ABC8RA17</accession>
<organism evidence="1 2">
    <name type="scientific">Ilex paraguariensis</name>
    <name type="common">yerba mate</name>
    <dbReference type="NCBI Taxonomy" id="185542"/>
    <lineage>
        <taxon>Eukaryota</taxon>
        <taxon>Viridiplantae</taxon>
        <taxon>Streptophyta</taxon>
        <taxon>Embryophyta</taxon>
        <taxon>Tracheophyta</taxon>
        <taxon>Spermatophyta</taxon>
        <taxon>Magnoliopsida</taxon>
        <taxon>eudicotyledons</taxon>
        <taxon>Gunneridae</taxon>
        <taxon>Pentapetalae</taxon>
        <taxon>asterids</taxon>
        <taxon>campanulids</taxon>
        <taxon>Aquifoliales</taxon>
        <taxon>Aquifoliaceae</taxon>
        <taxon>Ilex</taxon>
    </lineage>
</organism>
<evidence type="ECO:0000313" key="2">
    <source>
        <dbReference type="Proteomes" id="UP001642360"/>
    </source>
</evidence>
<evidence type="ECO:0000313" key="1">
    <source>
        <dbReference type="EMBL" id="CAK9141047.1"/>
    </source>
</evidence>
<reference evidence="1 2" key="1">
    <citation type="submission" date="2024-02" db="EMBL/GenBank/DDBJ databases">
        <authorList>
            <person name="Vignale AGUSTIN F."/>
            <person name="Sosa J E."/>
            <person name="Modenutti C."/>
        </authorList>
    </citation>
    <scope>NUCLEOTIDE SEQUENCE [LARGE SCALE GENOMIC DNA]</scope>
</reference>
<proteinExistence type="predicted"/>
<sequence length="163" mass="17838">MKHETELIEDSLALPGLPSFPCKVGSSEEEFVDSDDVANSRPRTRPAAVHNLPFVDSKLVMASAGVMKREFRRRHVPYGWLQKLDPSEPVLLFTKSLDPEKLAAAGIVPPSDSSIPNGTSAHSFNFHGRIGRGGRIIFDRWNPLTHTPIDCGGKEIASVGQQP</sequence>
<keyword evidence="2" id="KW-1185">Reference proteome</keyword>
<dbReference type="AlphaFoldDB" id="A0ABC8RA17"/>
<dbReference type="EMBL" id="CAUOFW020001092">
    <property type="protein sequence ID" value="CAK9141047.1"/>
    <property type="molecule type" value="Genomic_DNA"/>
</dbReference>
<protein>
    <submittedName>
        <fullName evidence="1">Uncharacterized protein</fullName>
    </submittedName>
</protein>
<comment type="caution">
    <text evidence="1">The sequence shown here is derived from an EMBL/GenBank/DDBJ whole genome shotgun (WGS) entry which is preliminary data.</text>
</comment>
<name>A0ABC8RA17_9AQUA</name>
<gene>
    <name evidence="1" type="ORF">ILEXP_LOCUS8568</name>
</gene>
<dbReference type="Proteomes" id="UP001642360">
    <property type="component" value="Unassembled WGS sequence"/>
</dbReference>